<comment type="caution">
    <text evidence="2">The sequence shown here is derived from an EMBL/GenBank/DDBJ whole genome shotgun (WGS) entry which is preliminary data.</text>
</comment>
<feature type="transmembrane region" description="Helical" evidence="1">
    <location>
        <begin position="344"/>
        <end position="366"/>
    </location>
</feature>
<feature type="transmembrane region" description="Helical" evidence="1">
    <location>
        <begin position="74"/>
        <end position="92"/>
    </location>
</feature>
<feature type="transmembrane region" description="Helical" evidence="1">
    <location>
        <begin position="195"/>
        <end position="219"/>
    </location>
</feature>
<accession>A0ABT7F0P2</accession>
<proteinExistence type="predicted"/>
<feature type="transmembrane region" description="Helical" evidence="1">
    <location>
        <begin position="47"/>
        <end position="65"/>
    </location>
</feature>
<organism evidence="2 3">
    <name type="scientific">Pseudodonghicola flavimaris</name>
    <dbReference type="NCBI Taxonomy" id="3050036"/>
    <lineage>
        <taxon>Bacteria</taxon>
        <taxon>Pseudomonadati</taxon>
        <taxon>Pseudomonadota</taxon>
        <taxon>Alphaproteobacteria</taxon>
        <taxon>Rhodobacterales</taxon>
        <taxon>Paracoccaceae</taxon>
        <taxon>Pseudodonghicola</taxon>
    </lineage>
</organism>
<evidence type="ECO:0000256" key="1">
    <source>
        <dbReference type="SAM" id="Phobius"/>
    </source>
</evidence>
<feature type="transmembrane region" description="Helical" evidence="1">
    <location>
        <begin position="378"/>
        <end position="402"/>
    </location>
</feature>
<reference evidence="2 3" key="1">
    <citation type="submission" date="2023-05" db="EMBL/GenBank/DDBJ databases">
        <title>Pseudodonghicola sp. nov.</title>
        <authorList>
            <person name="Huang J."/>
        </authorList>
    </citation>
    <scope>NUCLEOTIDE SEQUENCE [LARGE SCALE GENOMIC DNA]</scope>
    <source>
        <strain evidence="2 3">IC7</strain>
    </source>
</reference>
<sequence length="481" mass="50237">MQIMTPSAAPGSSLSAERPPSKLSVAIGVMLALIVALNLLHGFGVNAGTTVLADLLSVVVLLLFTPQVHGSRHVFLAISALLTLYCLLMLPAPASVLKPALDQGSFIIAFYCALASLQHVAGRSAAISRAAAFLANQPPGRRYLALGFGTQIFALILNYGALSLLGTMARRSAERETDPAVRALRARRMLQGAQCGFAASLCWSPLAFATVITTSLIPGAEINSVILHGLGSALIIVVIGWLVDRRLKNSLPKGAVISPPDRTAARDTRALRPLLWLLMSVSIPAGLFDLFAGVVPSRSVLGVVPLIAAIWVLIESDAGARMQELAARSRAYLFGDLPSFQAELVLLSTAGFIGKVAGALMAQWIAGAGVDLGAVPARLLLVLPLVLVPMAGQLGLNPILFVSLFAQLLPTPDALGISTISLVLALTGGWALTAPTSPFTASVMIISRLGGVPPREVAFRWNGIFVALSAAGLALWVQILA</sequence>
<protein>
    <submittedName>
        <fullName evidence="2">Uncharacterized protein</fullName>
    </submittedName>
</protein>
<feature type="transmembrane region" description="Helical" evidence="1">
    <location>
        <begin position="225"/>
        <end position="243"/>
    </location>
</feature>
<dbReference type="Proteomes" id="UP001243757">
    <property type="component" value="Unassembled WGS sequence"/>
</dbReference>
<name>A0ABT7F0P2_9RHOB</name>
<feature type="transmembrane region" description="Helical" evidence="1">
    <location>
        <begin position="274"/>
        <end position="294"/>
    </location>
</feature>
<feature type="transmembrane region" description="Helical" evidence="1">
    <location>
        <begin position="143"/>
        <end position="165"/>
    </location>
</feature>
<keyword evidence="3" id="KW-1185">Reference proteome</keyword>
<keyword evidence="1" id="KW-0812">Transmembrane</keyword>
<feature type="transmembrane region" description="Helical" evidence="1">
    <location>
        <begin position="458"/>
        <end position="477"/>
    </location>
</feature>
<keyword evidence="1" id="KW-0472">Membrane</keyword>
<evidence type="ECO:0000313" key="2">
    <source>
        <dbReference type="EMBL" id="MDK3018172.1"/>
    </source>
</evidence>
<gene>
    <name evidence="2" type="ORF">QO033_10835</name>
</gene>
<keyword evidence="1" id="KW-1133">Transmembrane helix</keyword>
<feature type="transmembrane region" description="Helical" evidence="1">
    <location>
        <begin position="414"/>
        <end position="432"/>
    </location>
</feature>
<feature type="transmembrane region" description="Helical" evidence="1">
    <location>
        <begin position="23"/>
        <end position="41"/>
    </location>
</feature>
<evidence type="ECO:0000313" key="3">
    <source>
        <dbReference type="Proteomes" id="UP001243757"/>
    </source>
</evidence>
<dbReference type="RefSeq" id="WP_284480980.1">
    <property type="nucleotide sequence ID" value="NZ_JASNJD010000006.1"/>
</dbReference>
<dbReference type="EMBL" id="JASNJD010000006">
    <property type="protein sequence ID" value="MDK3018172.1"/>
    <property type="molecule type" value="Genomic_DNA"/>
</dbReference>